<gene>
    <name evidence="5" type="ORF">SAY86_018837</name>
</gene>
<comment type="caution">
    <text evidence="5">The sequence shown here is derived from an EMBL/GenBank/DDBJ whole genome shotgun (WGS) entry which is preliminary data.</text>
</comment>
<feature type="region of interest" description="Disordered" evidence="3">
    <location>
        <begin position="1"/>
        <end position="20"/>
    </location>
</feature>
<proteinExistence type="inferred from homology"/>
<keyword evidence="6" id="KW-1185">Reference proteome</keyword>
<protein>
    <recommendedName>
        <fullName evidence="4">SMP domain-containing protein</fullName>
    </recommendedName>
</protein>
<evidence type="ECO:0000256" key="3">
    <source>
        <dbReference type="SAM" id="MobiDB-lite"/>
    </source>
</evidence>
<accession>A0AAN7LHM6</accession>
<dbReference type="PANTHER" id="PTHR31174:SF20">
    <property type="entry name" value="OS06G0341300 PROTEIN"/>
    <property type="match status" value="1"/>
</dbReference>
<feature type="domain" description="SMP" evidence="4">
    <location>
        <begin position="23"/>
        <end position="65"/>
    </location>
</feature>
<dbReference type="EMBL" id="JAXQNO010000014">
    <property type="protein sequence ID" value="KAK4784469.1"/>
    <property type="molecule type" value="Genomic_DNA"/>
</dbReference>
<organism evidence="5 6">
    <name type="scientific">Trapa natans</name>
    <name type="common">Water chestnut</name>
    <dbReference type="NCBI Taxonomy" id="22666"/>
    <lineage>
        <taxon>Eukaryota</taxon>
        <taxon>Viridiplantae</taxon>
        <taxon>Streptophyta</taxon>
        <taxon>Embryophyta</taxon>
        <taxon>Tracheophyta</taxon>
        <taxon>Spermatophyta</taxon>
        <taxon>Magnoliopsida</taxon>
        <taxon>eudicotyledons</taxon>
        <taxon>Gunneridae</taxon>
        <taxon>Pentapetalae</taxon>
        <taxon>rosids</taxon>
        <taxon>malvids</taxon>
        <taxon>Myrtales</taxon>
        <taxon>Lythraceae</taxon>
        <taxon>Trapa</taxon>
    </lineage>
</organism>
<dbReference type="PANTHER" id="PTHR31174">
    <property type="entry name" value="SEED MATURATION FAMILY PROTEIN"/>
    <property type="match status" value="1"/>
</dbReference>
<comment type="similarity">
    <text evidence="1">Belongs to the LEA type SMP family.</text>
</comment>
<feature type="compositionally biased region" description="Polar residues" evidence="3">
    <location>
        <begin position="136"/>
        <end position="147"/>
    </location>
</feature>
<evidence type="ECO:0000256" key="2">
    <source>
        <dbReference type="ARBA" id="ARBA00022737"/>
    </source>
</evidence>
<dbReference type="Pfam" id="PF04927">
    <property type="entry name" value="SMP"/>
    <property type="match status" value="1"/>
</dbReference>
<sequence>MDAMQGDGVQSKAEQQQPIKYDEDVFEVHGDLGTRPVAQLDAAMMQSSERTAPCQPPAGEAAAVMNHPGLAFPGSATDVGPREGVTVRRREVPGGRTAGSGCSVEKNSLTIGSALEAAASRRGEETLPPFRRPSRATGSNNVIPDGS</sequence>
<feature type="region of interest" description="Disordered" evidence="3">
    <location>
        <begin position="68"/>
        <end position="147"/>
    </location>
</feature>
<dbReference type="Proteomes" id="UP001346149">
    <property type="component" value="Unassembled WGS sequence"/>
</dbReference>
<dbReference type="AlphaFoldDB" id="A0AAN7LHM6"/>
<dbReference type="InterPro" id="IPR042971">
    <property type="entry name" value="LEA_SMP"/>
</dbReference>
<evidence type="ECO:0000313" key="5">
    <source>
        <dbReference type="EMBL" id="KAK4784469.1"/>
    </source>
</evidence>
<keyword evidence="2" id="KW-0677">Repeat</keyword>
<reference evidence="5 6" key="1">
    <citation type="journal article" date="2023" name="Hortic Res">
        <title>Pangenome of water caltrop reveals structural variations and asymmetric subgenome divergence after allopolyploidization.</title>
        <authorList>
            <person name="Zhang X."/>
            <person name="Chen Y."/>
            <person name="Wang L."/>
            <person name="Yuan Y."/>
            <person name="Fang M."/>
            <person name="Shi L."/>
            <person name="Lu R."/>
            <person name="Comes H.P."/>
            <person name="Ma Y."/>
            <person name="Chen Y."/>
            <person name="Huang G."/>
            <person name="Zhou Y."/>
            <person name="Zheng Z."/>
            <person name="Qiu Y."/>
        </authorList>
    </citation>
    <scope>NUCLEOTIDE SEQUENCE [LARGE SCALE GENOMIC DNA]</scope>
    <source>
        <strain evidence="5">F231</strain>
    </source>
</reference>
<evidence type="ECO:0000313" key="6">
    <source>
        <dbReference type="Proteomes" id="UP001346149"/>
    </source>
</evidence>
<evidence type="ECO:0000259" key="4">
    <source>
        <dbReference type="Pfam" id="PF04927"/>
    </source>
</evidence>
<evidence type="ECO:0000256" key="1">
    <source>
        <dbReference type="ARBA" id="ARBA00010733"/>
    </source>
</evidence>
<name>A0AAN7LHM6_TRANT</name>
<dbReference type="InterPro" id="IPR007011">
    <property type="entry name" value="LEA_SMP_dom"/>
</dbReference>